<dbReference type="Pfam" id="PF00118">
    <property type="entry name" value="Cpn60_TCP1"/>
    <property type="match status" value="1"/>
</dbReference>
<proteinExistence type="predicted"/>
<dbReference type="Proteomes" id="UP000007305">
    <property type="component" value="Chromosome 3"/>
</dbReference>
<protein>
    <submittedName>
        <fullName evidence="1">Uncharacterized protein</fullName>
    </submittedName>
</protein>
<dbReference type="EnsemblPlants" id="Zm00001eb121100_T001">
    <property type="protein sequence ID" value="Zm00001eb121100_P001"/>
    <property type="gene ID" value="Zm00001eb121100"/>
</dbReference>
<accession>A0A804MYF6</accession>
<dbReference type="GO" id="GO:0005524">
    <property type="term" value="F:ATP binding"/>
    <property type="evidence" value="ECO:0007669"/>
    <property type="project" value="InterPro"/>
</dbReference>
<dbReference type="InterPro" id="IPR002423">
    <property type="entry name" value="Cpn60/GroEL/TCP-1"/>
</dbReference>
<reference evidence="1" key="2">
    <citation type="submission" date="2019-07" db="EMBL/GenBank/DDBJ databases">
        <authorList>
            <person name="Seetharam A."/>
            <person name="Woodhouse M."/>
            <person name="Cannon E."/>
        </authorList>
    </citation>
    <scope>NUCLEOTIDE SEQUENCE [LARGE SCALE GENOMIC DNA]</scope>
    <source>
        <strain evidence="1">cv. B73</strain>
    </source>
</reference>
<evidence type="ECO:0000313" key="2">
    <source>
        <dbReference type="Proteomes" id="UP000007305"/>
    </source>
</evidence>
<sequence length="61" mass="6702">MLRLLLFELSRGGGAINSVDDLTENCLGSSDLVYEYVLVEEKYTFVGNVKNPCSCTILIKG</sequence>
<dbReference type="Gramene" id="Zm00001eb121100_T001">
    <property type="protein sequence ID" value="Zm00001eb121100_P001"/>
    <property type="gene ID" value="Zm00001eb121100"/>
</dbReference>
<name>A0A804MYF6_MAIZE</name>
<dbReference type="AlphaFoldDB" id="A0A804MYF6"/>
<dbReference type="Gene3D" id="3.50.7.10">
    <property type="entry name" value="GroEL"/>
    <property type="match status" value="1"/>
</dbReference>
<reference evidence="2" key="1">
    <citation type="submission" date="2015-12" db="EMBL/GenBank/DDBJ databases">
        <title>Update maize B73 reference genome by single molecule sequencing technologies.</title>
        <authorList>
            <consortium name="Maize Genome Sequencing Project"/>
            <person name="Ware D."/>
        </authorList>
    </citation>
    <scope>NUCLEOTIDE SEQUENCE [LARGE SCALE GENOMIC DNA]</scope>
    <source>
        <strain evidence="2">cv. B73</strain>
    </source>
</reference>
<dbReference type="SUPFAM" id="SSF52029">
    <property type="entry name" value="GroEL apical domain-like"/>
    <property type="match status" value="1"/>
</dbReference>
<dbReference type="InterPro" id="IPR027409">
    <property type="entry name" value="GroEL-like_apical_dom_sf"/>
</dbReference>
<reference evidence="1" key="3">
    <citation type="submission" date="2021-05" db="UniProtKB">
        <authorList>
            <consortium name="EnsemblPlants"/>
        </authorList>
    </citation>
    <scope>IDENTIFICATION</scope>
    <source>
        <strain evidence="1">cv. B73</strain>
    </source>
</reference>
<organism evidence="1 2">
    <name type="scientific">Zea mays</name>
    <name type="common">Maize</name>
    <dbReference type="NCBI Taxonomy" id="4577"/>
    <lineage>
        <taxon>Eukaryota</taxon>
        <taxon>Viridiplantae</taxon>
        <taxon>Streptophyta</taxon>
        <taxon>Embryophyta</taxon>
        <taxon>Tracheophyta</taxon>
        <taxon>Spermatophyta</taxon>
        <taxon>Magnoliopsida</taxon>
        <taxon>Liliopsida</taxon>
        <taxon>Poales</taxon>
        <taxon>Poaceae</taxon>
        <taxon>PACMAD clade</taxon>
        <taxon>Panicoideae</taxon>
        <taxon>Andropogonodae</taxon>
        <taxon>Andropogoneae</taxon>
        <taxon>Tripsacinae</taxon>
        <taxon>Zea</taxon>
    </lineage>
</organism>
<evidence type="ECO:0000313" key="1">
    <source>
        <dbReference type="EnsemblPlants" id="Zm00001eb121100_P001"/>
    </source>
</evidence>
<keyword evidence="2" id="KW-1185">Reference proteome</keyword>